<protein>
    <submittedName>
        <fullName evidence="2">Uncharacterized protein</fullName>
    </submittedName>
</protein>
<dbReference type="Proteomes" id="UP000321224">
    <property type="component" value="Unassembled WGS sequence"/>
</dbReference>
<gene>
    <name evidence="2" type="ORF">MVI01_74470</name>
    <name evidence="3" type="ORF">SAMN04488504_102168</name>
</gene>
<comment type="caution">
    <text evidence="2">The sequence shown here is derived from an EMBL/GenBank/DDBJ whole genome shotgun (WGS) entry which is preliminary data.</text>
</comment>
<feature type="region of interest" description="Disordered" evidence="1">
    <location>
        <begin position="1"/>
        <end position="25"/>
    </location>
</feature>
<proteinExistence type="predicted"/>
<name>A0A511HPZ2_9BACT</name>
<sequence length="133" mass="14179">MVHLVGTADGRGSREGEGRWAGASWVASEDAEARKTQGAVMETTQEQGEFRCDSCGEVYAAGQRSALTAQDGAPVCGACEVDLFLGRLEKGDREQVVQRFLTQENAAQACDESPVMGYLGTVAEDGLTVTFIR</sequence>
<dbReference type="EMBL" id="FNAJ01000002">
    <property type="protein sequence ID" value="SDD66061.1"/>
    <property type="molecule type" value="Genomic_DNA"/>
</dbReference>
<evidence type="ECO:0000313" key="2">
    <source>
        <dbReference type="EMBL" id="GEL75663.1"/>
    </source>
</evidence>
<reference evidence="2 5" key="2">
    <citation type="submission" date="2019-07" db="EMBL/GenBank/DDBJ databases">
        <title>Whole genome shotgun sequence of Myxococcus virescens NBRC 100334.</title>
        <authorList>
            <person name="Hosoyama A."/>
            <person name="Uohara A."/>
            <person name="Ohji S."/>
            <person name="Ichikawa N."/>
        </authorList>
    </citation>
    <scope>NUCLEOTIDE SEQUENCE [LARGE SCALE GENOMIC DNA]</scope>
    <source>
        <strain evidence="2 5">NBRC 100334</strain>
    </source>
</reference>
<reference evidence="3 4" key="1">
    <citation type="submission" date="2016-10" db="EMBL/GenBank/DDBJ databases">
        <authorList>
            <person name="Varghese N."/>
            <person name="Submissions S."/>
        </authorList>
    </citation>
    <scope>NUCLEOTIDE SEQUENCE [LARGE SCALE GENOMIC DNA]</scope>
    <source>
        <strain evidence="3 4">DSM 2260</strain>
    </source>
</reference>
<dbReference type="Proteomes" id="UP000198717">
    <property type="component" value="Unassembled WGS sequence"/>
</dbReference>
<evidence type="ECO:0000313" key="4">
    <source>
        <dbReference type="Proteomes" id="UP000198717"/>
    </source>
</evidence>
<dbReference type="AlphaFoldDB" id="A0A511HPZ2"/>
<evidence type="ECO:0000256" key="1">
    <source>
        <dbReference type="SAM" id="MobiDB-lite"/>
    </source>
</evidence>
<organism evidence="2 5">
    <name type="scientific">Myxococcus virescens</name>
    <dbReference type="NCBI Taxonomy" id="83456"/>
    <lineage>
        <taxon>Bacteria</taxon>
        <taxon>Pseudomonadati</taxon>
        <taxon>Myxococcota</taxon>
        <taxon>Myxococcia</taxon>
        <taxon>Myxococcales</taxon>
        <taxon>Cystobacterineae</taxon>
        <taxon>Myxococcaceae</taxon>
        <taxon>Myxococcus</taxon>
    </lineage>
</organism>
<keyword evidence="4" id="KW-1185">Reference proteome</keyword>
<accession>A0A511HPZ2</accession>
<evidence type="ECO:0000313" key="3">
    <source>
        <dbReference type="EMBL" id="SDD66061.1"/>
    </source>
</evidence>
<evidence type="ECO:0000313" key="5">
    <source>
        <dbReference type="Proteomes" id="UP000321224"/>
    </source>
</evidence>
<dbReference type="EMBL" id="BJVY01000107">
    <property type="protein sequence ID" value="GEL75663.1"/>
    <property type="molecule type" value="Genomic_DNA"/>
</dbReference>